<dbReference type="InterPro" id="IPR043145">
    <property type="entry name" value="Znf_ZZ_sf"/>
</dbReference>
<dbReference type="Pfam" id="PF16158">
    <property type="entry name" value="N_BRCA1_IG"/>
    <property type="match status" value="1"/>
</dbReference>
<keyword evidence="3" id="KW-0862">Zinc</keyword>
<feature type="compositionally biased region" description="Acidic residues" evidence="5">
    <location>
        <begin position="807"/>
        <end position="822"/>
    </location>
</feature>
<sequence length="848" mass="92575">MSSAPASGPDATVTVKVAYDGVTSRTKMSLREMVPRGLEEHVRKVLLIPASVKIMIERYSDSAAAFVMLDASNMAVYKQLYRAAKAKSKVKLRVSVLPQSNNAVPPKPATVEDDPQETPAPVRASPAPNATASSSQTTLSRQYDANLLQEAARIIQNHQNEFDNRIRQVMKSTDELASLTSRMASCQPYTTTSSVPKLSGPLSPVSQVAGAMFAVCCNSCEKNIPVAHYHCSTCDDGDFDLCQSCVEQGITCYSDDHWLIKRTVNNGQIVNSTTETIAPKPKVKISSKPVPTEPVVVPVKPADDVTVPTLDKPVSEHTPVPTTVNAAASWPVLGDMRTCNQCVRELPEREFLHCTTCDDYDLCQPCFAKGAHGHHPKHGFTVAVAGIQMPTHIRVKMNPGRNQVHHAVCDGCDAYITGIRHKCLDCPDWDYCNDCVQNANFVHPGHRFAAIYEPLNDLHVSAVTAPVHVGICCDGPLCSSANATYIRGVRYKCAVCHDSDFCANCEASPANDHNKTHPLIKFKTPVRHVSVTTSGEHQGGKRMPVMGDRLSTSSKATETVNAPITNAINKVQTVVDVKPTGMTIPPPRPAKEPMAEPGPIIIPLSPMPVLKEQDLRAVFLRDSVVDGTIFPPNHVFEQTWVLRNEGKTAWPAGCSVKFVGGDYMGHVDSAHPAGISDLVSASESTVCCTNVAPGQECAFTTLLRTPSRPGKMISYWRLTTAAGVRFGHRLWCEVNVRAAAAPDAKPKLDFTLPVSPPAKMVVKDEDSQASSMMIFPKLEKESPSASVHEEIKTETSEVTSKEQFDKYDEEDDEWDASEDGFMTDEEYDILDASDEEFLEEQQKKLLKK</sequence>
<keyword evidence="8" id="KW-1185">Reference proteome</keyword>
<evidence type="ECO:0000313" key="8">
    <source>
        <dbReference type="Proteomes" id="UP001251528"/>
    </source>
</evidence>
<evidence type="ECO:0000313" key="7">
    <source>
        <dbReference type="EMBL" id="KAK2609274.1"/>
    </source>
</evidence>
<dbReference type="PANTHER" id="PTHR20930">
    <property type="entry name" value="OVARIAN CARCINOMA ANTIGEN CA125-RELATED"/>
    <property type="match status" value="1"/>
</dbReference>
<feature type="region of interest" description="Disordered" evidence="5">
    <location>
        <begin position="778"/>
        <end position="822"/>
    </location>
</feature>
<name>A0AAJ0G1I5_9HYPO</name>
<dbReference type="InterPro" id="IPR041981">
    <property type="entry name" value="ZZZ3_ZZ"/>
</dbReference>
<keyword evidence="2 4" id="KW-0863">Zinc-finger</keyword>
<evidence type="ECO:0000256" key="4">
    <source>
        <dbReference type="PROSITE-ProRule" id="PRU00228"/>
    </source>
</evidence>
<feature type="compositionally biased region" description="Basic and acidic residues" evidence="5">
    <location>
        <begin position="778"/>
        <end position="806"/>
    </location>
</feature>
<dbReference type="AlphaFoldDB" id="A0AAJ0G1I5"/>
<dbReference type="GO" id="GO:0008270">
    <property type="term" value="F:zinc ion binding"/>
    <property type="evidence" value="ECO:0007669"/>
    <property type="project" value="UniProtKB-KW"/>
</dbReference>
<evidence type="ECO:0000259" key="6">
    <source>
        <dbReference type="PROSITE" id="PS50135"/>
    </source>
</evidence>
<dbReference type="PROSITE" id="PS50135">
    <property type="entry name" value="ZF_ZZ_2"/>
    <property type="match status" value="1"/>
</dbReference>
<dbReference type="Gene3D" id="3.30.60.90">
    <property type="match status" value="4"/>
</dbReference>
<dbReference type="CDD" id="cd14947">
    <property type="entry name" value="NBR1_like"/>
    <property type="match status" value="1"/>
</dbReference>
<accession>A0AAJ0G1I5</accession>
<proteinExistence type="predicted"/>
<evidence type="ECO:0000256" key="3">
    <source>
        <dbReference type="ARBA" id="ARBA00022833"/>
    </source>
</evidence>
<dbReference type="SMART" id="SM00291">
    <property type="entry name" value="ZnF_ZZ"/>
    <property type="match status" value="4"/>
</dbReference>
<dbReference type="PANTHER" id="PTHR20930:SF0">
    <property type="entry name" value="PROTEIN ILRUN"/>
    <property type="match status" value="1"/>
</dbReference>
<keyword evidence="1" id="KW-0479">Metal-binding</keyword>
<protein>
    <recommendedName>
        <fullName evidence="6">ZZ-type domain-containing protein</fullName>
    </recommendedName>
</protein>
<gene>
    <name evidence="7" type="ORF">QQS21_002209</name>
</gene>
<dbReference type="CDD" id="cd02249">
    <property type="entry name" value="ZZ"/>
    <property type="match status" value="1"/>
</dbReference>
<dbReference type="SUPFAM" id="SSF57850">
    <property type="entry name" value="RING/U-box"/>
    <property type="match status" value="4"/>
</dbReference>
<dbReference type="InterPro" id="IPR032350">
    <property type="entry name" value="Nbr1_FW"/>
</dbReference>
<dbReference type="CDD" id="cd02341">
    <property type="entry name" value="ZZ_ZZZ3"/>
    <property type="match status" value="1"/>
</dbReference>
<evidence type="ECO:0000256" key="5">
    <source>
        <dbReference type="SAM" id="MobiDB-lite"/>
    </source>
</evidence>
<dbReference type="EMBL" id="JASWJB010000025">
    <property type="protein sequence ID" value="KAK2609274.1"/>
    <property type="molecule type" value="Genomic_DNA"/>
</dbReference>
<feature type="compositionally biased region" description="Low complexity" evidence="5">
    <location>
        <begin position="124"/>
        <end position="138"/>
    </location>
</feature>
<dbReference type="InterPro" id="IPR000433">
    <property type="entry name" value="Znf_ZZ"/>
</dbReference>
<evidence type="ECO:0000256" key="1">
    <source>
        <dbReference type="ARBA" id="ARBA00022723"/>
    </source>
</evidence>
<dbReference type="Gene3D" id="2.60.40.10">
    <property type="entry name" value="Immunoglobulins"/>
    <property type="match status" value="1"/>
</dbReference>
<organism evidence="7 8">
    <name type="scientific">Conoideocrella luteorostrata</name>
    <dbReference type="NCBI Taxonomy" id="1105319"/>
    <lineage>
        <taxon>Eukaryota</taxon>
        <taxon>Fungi</taxon>
        <taxon>Dikarya</taxon>
        <taxon>Ascomycota</taxon>
        <taxon>Pezizomycotina</taxon>
        <taxon>Sordariomycetes</taxon>
        <taxon>Hypocreomycetidae</taxon>
        <taxon>Hypocreales</taxon>
        <taxon>Clavicipitaceae</taxon>
        <taxon>Conoideocrella</taxon>
    </lineage>
</organism>
<comment type="caution">
    <text evidence="7">The sequence shown here is derived from an EMBL/GenBank/DDBJ whole genome shotgun (WGS) entry which is preliminary data.</text>
</comment>
<dbReference type="InterPro" id="IPR013783">
    <property type="entry name" value="Ig-like_fold"/>
</dbReference>
<dbReference type="Proteomes" id="UP001251528">
    <property type="component" value="Unassembled WGS sequence"/>
</dbReference>
<evidence type="ECO:0000256" key="2">
    <source>
        <dbReference type="ARBA" id="ARBA00022771"/>
    </source>
</evidence>
<dbReference type="CDD" id="cd02340">
    <property type="entry name" value="ZZ_NBR1_like"/>
    <property type="match status" value="2"/>
</dbReference>
<feature type="domain" description="ZZ-type" evidence="6">
    <location>
        <begin position="473"/>
        <end position="527"/>
    </location>
</feature>
<dbReference type="Pfam" id="PF00569">
    <property type="entry name" value="ZZ"/>
    <property type="match status" value="2"/>
</dbReference>
<reference evidence="7" key="1">
    <citation type="submission" date="2023-06" db="EMBL/GenBank/DDBJ databases">
        <title>Conoideocrella luteorostrata (Hypocreales: Clavicipitaceae), a potential biocontrol fungus for elongate hemlock scale in United States Christmas tree production areas.</title>
        <authorList>
            <person name="Barrett H."/>
            <person name="Lovett B."/>
            <person name="Macias A.M."/>
            <person name="Stajich J.E."/>
            <person name="Kasson M.T."/>
        </authorList>
    </citation>
    <scope>NUCLEOTIDE SEQUENCE</scope>
    <source>
        <strain evidence="7">ARSEF 14590</strain>
    </source>
</reference>
<feature type="region of interest" description="Disordered" evidence="5">
    <location>
        <begin position="99"/>
        <end position="139"/>
    </location>
</feature>